<evidence type="ECO:0000313" key="1">
    <source>
        <dbReference type="EMBL" id="KAF2462617.1"/>
    </source>
</evidence>
<comment type="caution">
    <text evidence="1">The sequence shown here is derived from an EMBL/GenBank/DDBJ whole genome shotgun (WGS) entry which is preliminary data.</text>
</comment>
<name>A0ACB6Q757_9PLEO</name>
<protein>
    <submittedName>
        <fullName evidence="1">Acid protease</fullName>
    </submittedName>
</protein>
<organism evidence="1 2">
    <name type="scientific">Lindgomyces ingoldianus</name>
    <dbReference type="NCBI Taxonomy" id="673940"/>
    <lineage>
        <taxon>Eukaryota</taxon>
        <taxon>Fungi</taxon>
        <taxon>Dikarya</taxon>
        <taxon>Ascomycota</taxon>
        <taxon>Pezizomycotina</taxon>
        <taxon>Dothideomycetes</taxon>
        <taxon>Pleosporomycetidae</taxon>
        <taxon>Pleosporales</taxon>
        <taxon>Lindgomycetaceae</taxon>
        <taxon>Lindgomyces</taxon>
    </lineage>
</organism>
<proteinExistence type="predicted"/>
<keyword evidence="1" id="KW-0645">Protease</keyword>
<reference evidence="1" key="1">
    <citation type="journal article" date="2020" name="Stud. Mycol.">
        <title>101 Dothideomycetes genomes: a test case for predicting lifestyles and emergence of pathogens.</title>
        <authorList>
            <person name="Haridas S."/>
            <person name="Albert R."/>
            <person name="Binder M."/>
            <person name="Bloem J."/>
            <person name="Labutti K."/>
            <person name="Salamov A."/>
            <person name="Andreopoulos B."/>
            <person name="Baker S."/>
            <person name="Barry K."/>
            <person name="Bills G."/>
            <person name="Bluhm B."/>
            <person name="Cannon C."/>
            <person name="Castanera R."/>
            <person name="Culley D."/>
            <person name="Daum C."/>
            <person name="Ezra D."/>
            <person name="Gonzalez J."/>
            <person name="Henrissat B."/>
            <person name="Kuo A."/>
            <person name="Liang C."/>
            <person name="Lipzen A."/>
            <person name="Lutzoni F."/>
            <person name="Magnuson J."/>
            <person name="Mondo S."/>
            <person name="Nolan M."/>
            <person name="Ohm R."/>
            <person name="Pangilinan J."/>
            <person name="Park H.-J."/>
            <person name="Ramirez L."/>
            <person name="Alfaro M."/>
            <person name="Sun H."/>
            <person name="Tritt A."/>
            <person name="Yoshinaga Y."/>
            <person name="Zwiers L.-H."/>
            <person name="Turgeon B."/>
            <person name="Goodwin S."/>
            <person name="Spatafora J."/>
            <person name="Crous P."/>
            <person name="Grigoriev I."/>
        </authorList>
    </citation>
    <scope>NUCLEOTIDE SEQUENCE</scope>
    <source>
        <strain evidence="1">ATCC 200398</strain>
    </source>
</reference>
<dbReference type="Proteomes" id="UP000799755">
    <property type="component" value="Unassembled WGS sequence"/>
</dbReference>
<evidence type="ECO:0000313" key="2">
    <source>
        <dbReference type="Proteomes" id="UP000799755"/>
    </source>
</evidence>
<keyword evidence="2" id="KW-1185">Reference proteome</keyword>
<sequence>MDSFSDIFQKPLRLSVLRNGNNGDGQDDTVFSSMYVVDIGLGNPPVGFRAQLDTSWGPLFVPSTNCTYDDYDKLYCEIHPLYNSSSSSTYKADLRSCKLEYPGQAGIHTWGNVSRDSIHISDLEIADQLFEEAVVYYPTPMERDDLFDTALGLALRPIKDNWNNFPPNASYPFQSMVEKRLLDEPIFSLRLGRSSQEGGELILGGRPEDMDNTTAIELPLTTEAGLGDRLWEFYASNGWQVALQNMSMTFNASGPPTPLTTENTTAMISSSFPWIALPEHIARRANEQIGVRDVFDWVECEKREELPNWRLALGPLGQQIELTPWDYLIEAEDDQVNKIKCVSAFIGMGEERSKQGFILLGNPFLNGLHSVFDAGRRSILLANRPR</sequence>
<gene>
    <name evidence="1" type="ORF">BDR25DRAFT_248559</name>
</gene>
<keyword evidence="1" id="KW-0378">Hydrolase</keyword>
<accession>A0ACB6Q757</accession>
<dbReference type="EMBL" id="MU003573">
    <property type="protein sequence ID" value="KAF2462617.1"/>
    <property type="molecule type" value="Genomic_DNA"/>
</dbReference>